<evidence type="ECO:0000313" key="1">
    <source>
        <dbReference type="EMBL" id="KAL0400730.1"/>
    </source>
</evidence>
<dbReference type="AlphaFoldDB" id="A0AAW2T7Q0"/>
<proteinExistence type="predicted"/>
<name>A0AAW2T7Q0_9LAMI</name>
<organism evidence="1">
    <name type="scientific">Sesamum latifolium</name>
    <dbReference type="NCBI Taxonomy" id="2727402"/>
    <lineage>
        <taxon>Eukaryota</taxon>
        <taxon>Viridiplantae</taxon>
        <taxon>Streptophyta</taxon>
        <taxon>Embryophyta</taxon>
        <taxon>Tracheophyta</taxon>
        <taxon>Spermatophyta</taxon>
        <taxon>Magnoliopsida</taxon>
        <taxon>eudicotyledons</taxon>
        <taxon>Gunneridae</taxon>
        <taxon>Pentapetalae</taxon>
        <taxon>asterids</taxon>
        <taxon>lamiids</taxon>
        <taxon>Lamiales</taxon>
        <taxon>Pedaliaceae</taxon>
        <taxon>Sesamum</taxon>
    </lineage>
</organism>
<sequence>MGRQCMKTVPSHWVQAKISTSTIQMENSQPEPPSTVWWSEDIVGKELGPPQQLDFFPMLQSGVS</sequence>
<dbReference type="EMBL" id="JACGWN010000015">
    <property type="protein sequence ID" value="KAL0400730.1"/>
    <property type="molecule type" value="Genomic_DNA"/>
</dbReference>
<reference evidence="1" key="1">
    <citation type="submission" date="2020-06" db="EMBL/GenBank/DDBJ databases">
        <authorList>
            <person name="Li T."/>
            <person name="Hu X."/>
            <person name="Zhang T."/>
            <person name="Song X."/>
            <person name="Zhang H."/>
            <person name="Dai N."/>
            <person name="Sheng W."/>
            <person name="Hou X."/>
            <person name="Wei L."/>
        </authorList>
    </citation>
    <scope>NUCLEOTIDE SEQUENCE</scope>
    <source>
        <strain evidence="1">KEN1</strain>
        <tissue evidence="1">Leaf</tissue>
    </source>
</reference>
<accession>A0AAW2T7Q0</accession>
<protein>
    <submittedName>
        <fullName evidence="1">Uncharacterized protein</fullName>
    </submittedName>
</protein>
<reference evidence="1" key="2">
    <citation type="journal article" date="2024" name="Plant">
        <title>Genomic evolution and insights into agronomic trait innovations of Sesamum species.</title>
        <authorList>
            <person name="Miao H."/>
            <person name="Wang L."/>
            <person name="Qu L."/>
            <person name="Liu H."/>
            <person name="Sun Y."/>
            <person name="Le M."/>
            <person name="Wang Q."/>
            <person name="Wei S."/>
            <person name="Zheng Y."/>
            <person name="Lin W."/>
            <person name="Duan Y."/>
            <person name="Cao H."/>
            <person name="Xiong S."/>
            <person name="Wang X."/>
            <person name="Wei L."/>
            <person name="Li C."/>
            <person name="Ma Q."/>
            <person name="Ju M."/>
            <person name="Zhao R."/>
            <person name="Li G."/>
            <person name="Mu C."/>
            <person name="Tian Q."/>
            <person name="Mei H."/>
            <person name="Zhang T."/>
            <person name="Gao T."/>
            <person name="Zhang H."/>
        </authorList>
    </citation>
    <scope>NUCLEOTIDE SEQUENCE</scope>
    <source>
        <strain evidence="1">KEN1</strain>
    </source>
</reference>
<gene>
    <name evidence="1" type="ORF">Slati_4102900</name>
</gene>
<comment type="caution">
    <text evidence="1">The sequence shown here is derived from an EMBL/GenBank/DDBJ whole genome shotgun (WGS) entry which is preliminary data.</text>
</comment>